<protein>
    <submittedName>
        <fullName evidence="3">Mu-type opioid receptor</fullName>
    </submittedName>
</protein>
<proteinExistence type="predicted"/>
<dbReference type="InterPro" id="IPR000105">
    <property type="entry name" value="Mu_opioid_rcpt"/>
</dbReference>
<accession>L9LCG7</accession>
<name>L9LCG7_TUPCH</name>
<keyword evidence="2" id="KW-1133">Transmembrane helix</keyword>
<organism evidence="3 4">
    <name type="scientific">Tupaia chinensis</name>
    <name type="common">Chinese tree shrew</name>
    <name type="synonym">Tupaia belangeri chinensis</name>
    <dbReference type="NCBI Taxonomy" id="246437"/>
    <lineage>
        <taxon>Eukaryota</taxon>
        <taxon>Metazoa</taxon>
        <taxon>Chordata</taxon>
        <taxon>Craniata</taxon>
        <taxon>Vertebrata</taxon>
        <taxon>Euteleostomi</taxon>
        <taxon>Mammalia</taxon>
        <taxon>Eutheria</taxon>
        <taxon>Euarchontoglires</taxon>
        <taxon>Scandentia</taxon>
        <taxon>Tupaiidae</taxon>
        <taxon>Tupaia</taxon>
    </lineage>
</organism>
<sequence length="270" mass="28311">MHSHSGVPGEATGSFDRCAQNPPLPSPPSPPAWGPRGPPRTSPPGACGWGCASVHYSCGRGLQAARLIRCSAPALCLTLLSGSRALSRSPAEATGRDRGARSRQSPGALGPRAPWSPAAGSNMDSSAVPTNASNCTDPFAHSSSCSAPPSPGSWVNLSHLDGNLSDPCGPNRTERGGSDSLCPSTGSPSMVTAITIMALYSVVCVVGLFGNFLVMYVIVRMQYYWKGDPEHPPVAGYMFNSNVRQSFGGVTMKQINRFFCDRRRDGEAEG</sequence>
<evidence type="ECO:0000313" key="4">
    <source>
        <dbReference type="Proteomes" id="UP000011518"/>
    </source>
</evidence>
<feature type="region of interest" description="Disordered" evidence="1">
    <location>
        <begin position="165"/>
        <end position="185"/>
    </location>
</feature>
<dbReference type="Gene3D" id="6.20.400.20">
    <property type="match status" value="1"/>
</dbReference>
<reference evidence="4" key="1">
    <citation type="submission" date="2012-07" db="EMBL/GenBank/DDBJ databases">
        <title>Genome of the Chinese tree shrew, a rising model animal genetically related to primates.</title>
        <authorList>
            <person name="Zhang G."/>
            <person name="Fan Y."/>
            <person name="Yao Y."/>
            <person name="Huang Z."/>
        </authorList>
    </citation>
    <scope>NUCLEOTIDE SEQUENCE [LARGE SCALE GENOMIC DNA]</scope>
</reference>
<dbReference type="SUPFAM" id="SSF81321">
    <property type="entry name" value="Family A G protein-coupled receptor-like"/>
    <property type="match status" value="1"/>
</dbReference>
<dbReference type="AlphaFoldDB" id="L9LCG7"/>
<keyword evidence="4" id="KW-1185">Reference proteome</keyword>
<keyword evidence="2" id="KW-0472">Membrane</keyword>
<evidence type="ECO:0000256" key="1">
    <source>
        <dbReference type="SAM" id="MobiDB-lite"/>
    </source>
</evidence>
<feature type="region of interest" description="Disordered" evidence="1">
    <location>
        <begin position="86"/>
        <end position="128"/>
    </location>
</feature>
<dbReference type="GO" id="GO:0004979">
    <property type="term" value="F:beta-endorphin receptor activity"/>
    <property type="evidence" value="ECO:0007669"/>
    <property type="project" value="InterPro"/>
</dbReference>
<keyword evidence="3" id="KW-0675">Receptor</keyword>
<keyword evidence="2" id="KW-0812">Transmembrane</keyword>
<dbReference type="Proteomes" id="UP000011518">
    <property type="component" value="Unassembled WGS sequence"/>
</dbReference>
<feature type="transmembrane region" description="Helical" evidence="2">
    <location>
        <begin position="197"/>
        <end position="219"/>
    </location>
</feature>
<dbReference type="PRINTS" id="PR00537">
    <property type="entry name" value="MUOPIOIDR"/>
</dbReference>
<dbReference type="EMBL" id="KB320391">
    <property type="protein sequence ID" value="ELW72755.1"/>
    <property type="molecule type" value="Genomic_DNA"/>
</dbReference>
<dbReference type="GO" id="GO:0016020">
    <property type="term" value="C:membrane"/>
    <property type="evidence" value="ECO:0007669"/>
    <property type="project" value="InterPro"/>
</dbReference>
<evidence type="ECO:0000256" key="2">
    <source>
        <dbReference type="SAM" id="Phobius"/>
    </source>
</evidence>
<evidence type="ECO:0000313" key="3">
    <source>
        <dbReference type="EMBL" id="ELW72755.1"/>
    </source>
</evidence>
<feature type="compositionally biased region" description="Pro residues" evidence="1">
    <location>
        <begin position="22"/>
        <end position="41"/>
    </location>
</feature>
<feature type="region of interest" description="Disordered" evidence="1">
    <location>
        <begin position="1"/>
        <end position="41"/>
    </location>
</feature>
<reference evidence="4" key="2">
    <citation type="journal article" date="2013" name="Nat. Commun.">
        <title>Genome of the Chinese tree shrew.</title>
        <authorList>
            <person name="Fan Y."/>
            <person name="Huang Z.Y."/>
            <person name="Cao C.C."/>
            <person name="Chen C.S."/>
            <person name="Chen Y.X."/>
            <person name="Fan D.D."/>
            <person name="He J."/>
            <person name="Hou H.L."/>
            <person name="Hu L."/>
            <person name="Hu X.T."/>
            <person name="Jiang X.T."/>
            <person name="Lai R."/>
            <person name="Lang Y.S."/>
            <person name="Liang B."/>
            <person name="Liao S.G."/>
            <person name="Mu D."/>
            <person name="Ma Y.Y."/>
            <person name="Niu Y.Y."/>
            <person name="Sun X.Q."/>
            <person name="Xia J.Q."/>
            <person name="Xiao J."/>
            <person name="Xiong Z.Q."/>
            <person name="Xu L."/>
            <person name="Yang L."/>
            <person name="Zhang Y."/>
            <person name="Zhao W."/>
            <person name="Zhao X.D."/>
            <person name="Zheng Y.T."/>
            <person name="Zhou J.M."/>
            <person name="Zhu Y.B."/>
            <person name="Zhang G.J."/>
            <person name="Wang J."/>
            <person name="Yao Y.G."/>
        </authorList>
    </citation>
    <scope>NUCLEOTIDE SEQUENCE [LARGE SCALE GENOMIC DNA]</scope>
</reference>
<dbReference type="STRING" id="246437.L9LCG7"/>
<dbReference type="InParanoid" id="L9LCG7"/>
<gene>
    <name evidence="3" type="ORF">TREES_T100017508</name>
</gene>